<organism evidence="1 2">
    <name type="scientific">Alkalidesulfovibrio alkalitolerans DSM 16529</name>
    <dbReference type="NCBI Taxonomy" id="1121439"/>
    <lineage>
        <taxon>Bacteria</taxon>
        <taxon>Pseudomonadati</taxon>
        <taxon>Thermodesulfobacteriota</taxon>
        <taxon>Desulfovibrionia</taxon>
        <taxon>Desulfovibrionales</taxon>
        <taxon>Desulfovibrionaceae</taxon>
        <taxon>Alkalidesulfovibrio</taxon>
    </lineage>
</organism>
<sequence length="92" mass="10436">MPWSVNITEKARKGARRLPTAVLAALKLLMAEIELKGPVRGNWANYGKLGEGRHHCHLKKGRPTYVAVWEETDRTIRIIEVTYVGSHEKAPY</sequence>
<proteinExistence type="predicted"/>
<dbReference type="RefSeq" id="WP_020887428.1">
    <property type="nucleotide sequence ID" value="NZ_ATHI01000027.1"/>
</dbReference>
<dbReference type="EMBL" id="ATHI01000027">
    <property type="protein sequence ID" value="EPR32379.1"/>
    <property type="molecule type" value="Genomic_DNA"/>
</dbReference>
<accession>S7UEY3</accession>
<dbReference type="PATRIC" id="fig|1121439.3.peg.2091"/>
<dbReference type="OrthoDB" id="5397147at2"/>
<comment type="caution">
    <text evidence="1">The sequence shown here is derived from an EMBL/GenBank/DDBJ whole genome shotgun (WGS) entry which is preliminary data.</text>
</comment>
<reference evidence="1 2" key="1">
    <citation type="journal article" date="2013" name="Genome Announc.">
        <title>Draft genome sequences for three mercury-methylating, sulfate-reducing bacteria.</title>
        <authorList>
            <person name="Brown S.D."/>
            <person name="Hurt R.A.Jr."/>
            <person name="Gilmour C.C."/>
            <person name="Elias D.A."/>
        </authorList>
    </citation>
    <scope>NUCLEOTIDE SEQUENCE [LARGE SCALE GENOMIC DNA]</scope>
    <source>
        <strain evidence="1 2">DSM 16529</strain>
    </source>
</reference>
<evidence type="ECO:0000313" key="2">
    <source>
        <dbReference type="Proteomes" id="UP000014975"/>
    </source>
</evidence>
<gene>
    <name evidence="1" type="ORF">dsat_0731</name>
</gene>
<keyword evidence="2" id="KW-1185">Reference proteome</keyword>
<dbReference type="Proteomes" id="UP000014975">
    <property type="component" value="Unassembled WGS sequence"/>
</dbReference>
<protein>
    <recommendedName>
        <fullName evidence="3">Cytotoxic translational repressor of toxin-antitoxin stability system</fullName>
    </recommendedName>
</protein>
<evidence type="ECO:0008006" key="3">
    <source>
        <dbReference type="Google" id="ProtNLM"/>
    </source>
</evidence>
<dbReference type="AlphaFoldDB" id="S7UEY3"/>
<name>S7UEY3_9BACT</name>
<dbReference type="eggNOG" id="ENOG50336AV">
    <property type="taxonomic scope" value="Bacteria"/>
</dbReference>
<evidence type="ECO:0000313" key="1">
    <source>
        <dbReference type="EMBL" id="EPR32379.1"/>
    </source>
</evidence>
<dbReference type="STRING" id="1121439.dsat_0731"/>